<dbReference type="InterPro" id="IPR013216">
    <property type="entry name" value="Methyltransf_11"/>
</dbReference>
<dbReference type="SUPFAM" id="SSF53335">
    <property type="entry name" value="S-adenosyl-L-methionine-dependent methyltransferases"/>
    <property type="match status" value="1"/>
</dbReference>
<dbReference type="STRING" id="1736691.SAMN06295964_1374"/>
<evidence type="ECO:0000313" key="3">
    <source>
        <dbReference type="Proteomes" id="UP000191040"/>
    </source>
</evidence>
<protein>
    <submittedName>
        <fullName evidence="2">Methyltransferase domain-containing protein</fullName>
    </submittedName>
</protein>
<keyword evidence="2" id="KW-0808">Transferase</keyword>
<dbReference type="EMBL" id="LT796768">
    <property type="protein sequence ID" value="SKB06581.1"/>
    <property type="molecule type" value="Genomic_DNA"/>
</dbReference>
<dbReference type="Pfam" id="PF08241">
    <property type="entry name" value="Methyltransf_11"/>
    <property type="match status" value="1"/>
</dbReference>
<dbReference type="Proteomes" id="UP000191040">
    <property type="component" value="Chromosome I"/>
</dbReference>
<dbReference type="Gene3D" id="3.40.50.150">
    <property type="entry name" value="Vaccinia Virus protein VP39"/>
    <property type="match status" value="1"/>
</dbReference>
<reference evidence="3" key="1">
    <citation type="submission" date="2017-02" db="EMBL/GenBank/DDBJ databases">
        <authorList>
            <person name="Varghese N."/>
            <person name="Submissions S."/>
        </authorList>
    </citation>
    <scope>NUCLEOTIDE SEQUENCE [LARGE SCALE GENOMIC DNA]</scope>
    <source>
        <strain evidence="3">9H-4</strain>
    </source>
</reference>
<evidence type="ECO:0000313" key="2">
    <source>
        <dbReference type="EMBL" id="SKB06581.1"/>
    </source>
</evidence>
<dbReference type="AlphaFoldDB" id="A0A1T4YZ38"/>
<organism evidence="2 3">
    <name type="scientific">Aeromicrobium choanae</name>
    <dbReference type="NCBI Taxonomy" id="1736691"/>
    <lineage>
        <taxon>Bacteria</taxon>
        <taxon>Bacillati</taxon>
        <taxon>Actinomycetota</taxon>
        <taxon>Actinomycetes</taxon>
        <taxon>Propionibacteriales</taxon>
        <taxon>Nocardioidaceae</taxon>
        <taxon>Aeromicrobium</taxon>
    </lineage>
</organism>
<dbReference type="GO" id="GO:0008757">
    <property type="term" value="F:S-adenosylmethionine-dependent methyltransferase activity"/>
    <property type="evidence" value="ECO:0007669"/>
    <property type="project" value="InterPro"/>
</dbReference>
<dbReference type="GO" id="GO:0032259">
    <property type="term" value="P:methylation"/>
    <property type="evidence" value="ECO:0007669"/>
    <property type="project" value="UniProtKB-KW"/>
</dbReference>
<name>A0A1T4YZ38_9ACTN</name>
<proteinExistence type="predicted"/>
<dbReference type="RefSeq" id="WP_078699471.1">
    <property type="nucleotide sequence ID" value="NZ_LT796768.1"/>
</dbReference>
<accession>A0A1T4YZ38</accession>
<sequence length="226" mass="24846">MDVIPAARAAKWMVGDRLSTVLHLGDGGLAYELAEQGHDVTVLGDDVEQVRNPDLSYIRSGGDRLPLRSNTFDVVITPFFEESPSALAEYARVLVPGGLLSSMSRRYDDSIPWMRRLRAITGDRDAPEPAVDTFSASGLFGPPEVEVFNAWEELDLAHLLRFAEQTRRPTVPESALGAVHDLWREYASGAAKLRLRHETRCVRAVVDKSALAGEPDPPDAILLSLD</sequence>
<feature type="domain" description="Methyltransferase type 11" evidence="1">
    <location>
        <begin position="25"/>
        <end position="100"/>
    </location>
</feature>
<evidence type="ECO:0000259" key="1">
    <source>
        <dbReference type="Pfam" id="PF08241"/>
    </source>
</evidence>
<gene>
    <name evidence="2" type="ORF">SAMN06295964_1374</name>
</gene>
<keyword evidence="2" id="KW-0489">Methyltransferase</keyword>
<dbReference type="OrthoDB" id="9797252at2"/>
<keyword evidence="3" id="KW-1185">Reference proteome</keyword>
<dbReference type="InterPro" id="IPR029063">
    <property type="entry name" value="SAM-dependent_MTases_sf"/>
</dbReference>